<keyword evidence="3" id="KW-0472">Membrane</keyword>
<keyword evidence="2" id="KW-1133">Transmembrane helix</keyword>
<organism evidence="5">
    <name type="scientific">Thermomicrobium roseum</name>
    <dbReference type="NCBI Taxonomy" id="500"/>
    <lineage>
        <taxon>Bacteria</taxon>
        <taxon>Pseudomonadati</taxon>
        <taxon>Thermomicrobiota</taxon>
        <taxon>Thermomicrobia</taxon>
        <taxon>Thermomicrobiales</taxon>
        <taxon>Thermomicrobiaceae</taxon>
        <taxon>Thermomicrobium</taxon>
    </lineage>
</organism>
<dbReference type="Pfam" id="PF07690">
    <property type="entry name" value="MFS_1"/>
    <property type="match status" value="1"/>
</dbReference>
<dbReference type="InterPro" id="IPR011701">
    <property type="entry name" value="MFS"/>
</dbReference>
<comment type="caution">
    <text evidence="5">The sequence shown here is derived from an EMBL/GenBank/DDBJ whole genome shotgun (WGS) entry which is preliminary data.</text>
</comment>
<evidence type="ECO:0000313" key="5">
    <source>
        <dbReference type="EMBL" id="HEF64750.1"/>
    </source>
</evidence>
<keyword evidence="1" id="KW-0812">Transmembrane</keyword>
<dbReference type="PANTHER" id="PTHR23520">
    <property type="entry name" value="TRANSPORTER, PUTATIVE (AFU_ORTHOLOGUE AFUA_3G04000)-RELATED"/>
    <property type="match status" value="1"/>
</dbReference>
<dbReference type="PANTHER" id="PTHR23520:SF5">
    <property type="entry name" value="TRANSPORTER, PUTATIVE (AFU_ORTHOLOGUE AFUA_3G04000)-RELATED"/>
    <property type="match status" value="1"/>
</dbReference>
<dbReference type="EMBL" id="DSJL01000009">
    <property type="protein sequence ID" value="HEF64750.1"/>
    <property type="molecule type" value="Genomic_DNA"/>
</dbReference>
<sequence>MDIARARWCCPVVIIAARCHHRILLSAWEGRSAVPLFQGLIRYARSLRALPRDIRLFFVYALFSNVAIGAFTLLYNLYLIQLGYREDFIGLVNAASTGALALSALGLGRLLHQRGSWWCLTYGTGAYLAASTILALATQPAVVLASAILQGMATTFLFVPLMPFVIDHAPTVHRATVAAVALSLTSVSSTIGSLLAGWLPSALGTVIGLPVPGALSYRAALLAGIGVCAVAIVPLLLMREARDRPPQATSTLHIHDPKSNSWVEIRRYLTAFVIAGGLLSIGNGAVVPFYNVYLDTLGLSARTIGVIYAVASLVGALFGLVGPAIARICGPLRAVTIIRFAPVPVFASLMLLQAIPLAIAAHVIRMISISMAWPIDSMLVAETLPSRARANAFSFRSAAWNIGFAAASFLGGRLIVTFGYVPVFALYTLFCTAAIAYFVQQFRHHPAAHARAGSIPSVSEQHS</sequence>
<gene>
    <name evidence="5" type="ORF">ENP47_03995</name>
</gene>
<evidence type="ECO:0000256" key="2">
    <source>
        <dbReference type="ARBA" id="ARBA00022989"/>
    </source>
</evidence>
<reference evidence="5" key="1">
    <citation type="journal article" date="2020" name="mSystems">
        <title>Genome- and Community-Level Interaction Insights into Carbon Utilization and Element Cycling Functions of Hydrothermarchaeota in Hydrothermal Sediment.</title>
        <authorList>
            <person name="Zhou Z."/>
            <person name="Liu Y."/>
            <person name="Xu W."/>
            <person name="Pan J."/>
            <person name="Luo Z.H."/>
            <person name="Li M."/>
        </authorList>
    </citation>
    <scope>NUCLEOTIDE SEQUENCE [LARGE SCALE GENOMIC DNA]</scope>
    <source>
        <strain evidence="5">SpSt-222</strain>
    </source>
</reference>
<feature type="domain" description="Major facilitator superfamily (MFS) profile" evidence="4">
    <location>
        <begin position="53"/>
        <end position="443"/>
    </location>
</feature>
<name>A0A7C1K3V2_THERO</name>
<proteinExistence type="predicted"/>
<accession>A0A7C1K3V2</accession>
<dbReference type="SUPFAM" id="SSF103473">
    <property type="entry name" value="MFS general substrate transporter"/>
    <property type="match status" value="1"/>
</dbReference>
<dbReference type="Gene3D" id="1.20.1250.20">
    <property type="entry name" value="MFS general substrate transporter like domains"/>
    <property type="match status" value="2"/>
</dbReference>
<dbReference type="AlphaFoldDB" id="A0A7C1K3V2"/>
<evidence type="ECO:0000256" key="1">
    <source>
        <dbReference type="ARBA" id="ARBA00022692"/>
    </source>
</evidence>
<evidence type="ECO:0000259" key="4">
    <source>
        <dbReference type="PROSITE" id="PS50850"/>
    </source>
</evidence>
<dbReference type="InterPro" id="IPR020846">
    <property type="entry name" value="MFS_dom"/>
</dbReference>
<protein>
    <submittedName>
        <fullName evidence="5">MFS transporter</fullName>
    </submittedName>
</protein>
<dbReference type="PROSITE" id="PS50850">
    <property type="entry name" value="MFS"/>
    <property type="match status" value="1"/>
</dbReference>
<dbReference type="GO" id="GO:0022857">
    <property type="term" value="F:transmembrane transporter activity"/>
    <property type="evidence" value="ECO:0007669"/>
    <property type="project" value="InterPro"/>
</dbReference>
<dbReference type="InterPro" id="IPR036259">
    <property type="entry name" value="MFS_trans_sf"/>
</dbReference>
<evidence type="ECO:0000256" key="3">
    <source>
        <dbReference type="ARBA" id="ARBA00023136"/>
    </source>
</evidence>